<dbReference type="InterPro" id="IPR048538">
    <property type="entry name" value="Rrn7_cyclin_C"/>
</dbReference>
<sequence>MSQHIEYQKFRRGESCTEEGCRARKFYIEDGKKFCQRGHEQFGFTQTQQDEDDWNAQGKKSRRKREEKERVETVLSGSEARELYLQCYQLILWKQCHWLVNVKGFPKELETVVRDLWGLRVSVVQKREDSSTSEGENDTDGTRGSKSLASSRSRRSAANGEERLPKLVETMGLCYLGMVLMRLNTSLGEVYKWATRDEIITEIPKEMRVKLPGHFHSALEMKSVLKGSTLYRTVQELLDFYSIHYEMICPNLNAPLLLFKHIRDLGLPVEICPAVRRLAELLGIDFSWPPTNKRAKSLSAYPEIQMISLIVIATKLSHPFDDIPRIPESDSEPTTVRIDWPKWVRTMAELPARGLKRGEEIRATDADVANMNARKMDDYLDWYQRTWIDDSNPKMPEQVLELFPLEKLPPRPVEEDDLAAKVARLKLNQNDLVVQKAKPSEGRNINRPGELYKRYRTVEELPSTARAFYELAASNAGISLRTLVNGVFRHELKVESWIVAERKKAMAVNEDV</sequence>
<evidence type="ECO:0000256" key="9">
    <source>
        <dbReference type="ARBA" id="ARBA00023242"/>
    </source>
</evidence>
<evidence type="ECO:0000256" key="1">
    <source>
        <dbReference type="ARBA" id="ARBA00004604"/>
    </source>
</evidence>
<dbReference type="PANTHER" id="PTHR31576:SF2">
    <property type="entry name" value="TATA BOX-BINDING PROTEIN-ASSOCIATED FACTOR RNA POLYMERASE I SUBUNIT B"/>
    <property type="match status" value="1"/>
</dbReference>
<evidence type="ECO:0000259" key="12">
    <source>
        <dbReference type="Pfam" id="PF20644"/>
    </source>
</evidence>
<dbReference type="OrthoDB" id="428577at2759"/>
<reference evidence="14 15" key="1">
    <citation type="submission" date="2016-03" db="EMBL/GenBank/DDBJ databases">
        <authorList>
            <person name="Ploux O."/>
        </authorList>
    </citation>
    <scope>NUCLEOTIDE SEQUENCE [LARGE SCALE GENOMIC DNA]</scope>
    <source>
        <strain evidence="14 15">UAMH 11012</strain>
    </source>
</reference>
<dbReference type="InterPro" id="IPR048540">
    <property type="entry name" value="Rrn7_cyclin_N"/>
</dbReference>
<dbReference type="Proteomes" id="UP000184330">
    <property type="component" value="Unassembled WGS sequence"/>
</dbReference>
<keyword evidence="15" id="KW-1185">Reference proteome</keyword>
<evidence type="ECO:0000256" key="7">
    <source>
        <dbReference type="ARBA" id="ARBA00023125"/>
    </source>
</evidence>
<dbReference type="STRING" id="576137.A0A1L7XBF4"/>
<dbReference type="Pfam" id="PF20644">
    <property type="entry name" value="Rrn7_cyclin_N"/>
    <property type="match status" value="1"/>
</dbReference>
<evidence type="ECO:0000313" key="14">
    <source>
        <dbReference type="EMBL" id="CZR62368.1"/>
    </source>
</evidence>
<evidence type="ECO:0000256" key="8">
    <source>
        <dbReference type="ARBA" id="ARBA00023163"/>
    </source>
</evidence>
<proteinExistence type="inferred from homology"/>
<keyword evidence="5" id="KW-0862">Zinc</keyword>
<dbReference type="Pfam" id="PF11781">
    <property type="entry name" value="Zn_ribbon_RRN7"/>
    <property type="match status" value="1"/>
</dbReference>
<accession>A0A1L7XBF4</accession>
<evidence type="ECO:0000256" key="6">
    <source>
        <dbReference type="ARBA" id="ARBA00023015"/>
    </source>
</evidence>
<feature type="region of interest" description="Disordered" evidence="10">
    <location>
        <begin position="48"/>
        <end position="71"/>
    </location>
</feature>
<dbReference type="GO" id="GO:0001164">
    <property type="term" value="F:RNA polymerase I core promoter sequence-specific DNA binding"/>
    <property type="evidence" value="ECO:0007669"/>
    <property type="project" value="InterPro"/>
</dbReference>
<dbReference type="EMBL" id="FJOG01000020">
    <property type="protein sequence ID" value="CZR62368.1"/>
    <property type="molecule type" value="Genomic_DNA"/>
</dbReference>
<evidence type="ECO:0000259" key="11">
    <source>
        <dbReference type="Pfam" id="PF11781"/>
    </source>
</evidence>
<dbReference type="PANTHER" id="PTHR31576">
    <property type="entry name" value="TATA BOX-BINDING PROTEIN-ASSOCIATED FACTOR RNA POLYMERASE I SUBUNIT B"/>
    <property type="match status" value="1"/>
</dbReference>
<gene>
    <name evidence="14" type="ORF">PAC_12265</name>
</gene>
<feature type="domain" description="RRN7-type" evidence="11">
    <location>
        <begin position="11"/>
        <end position="43"/>
    </location>
</feature>
<keyword evidence="9" id="KW-0539">Nucleus</keyword>
<keyword evidence="8" id="KW-0804">Transcription</keyword>
<evidence type="ECO:0000256" key="5">
    <source>
        <dbReference type="ARBA" id="ARBA00022833"/>
    </source>
</evidence>
<keyword evidence="4" id="KW-0863">Zinc-finger</keyword>
<evidence type="ECO:0000259" key="13">
    <source>
        <dbReference type="Pfam" id="PF20645"/>
    </source>
</evidence>
<evidence type="ECO:0000256" key="3">
    <source>
        <dbReference type="ARBA" id="ARBA00022723"/>
    </source>
</evidence>
<keyword evidence="7" id="KW-0238">DNA-binding</keyword>
<dbReference type="InterPro" id="IPR033599">
    <property type="entry name" value="TAF1B/Rrn7"/>
</dbReference>
<name>A0A1L7XBF4_9HELO</name>
<dbReference type="GO" id="GO:0070860">
    <property type="term" value="C:RNA polymerase I core factor complex"/>
    <property type="evidence" value="ECO:0007669"/>
    <property type="project" value="InterPro"/>
</dbReference>
<evidence type="ECO:0000256" key="4">
    <source>
        <dbReference type="ARBA" id="ARBA00022771"/>
    </source>
</evidence>
<dbReference type="GO" id="GO:0008270">
    <property type="term" value="F:zinc ion binding"/>
    <property type="evidence" value="ECO:0007669"/>
    <property type="project" value="UniProtKB-KW"/>
</dbReference>
<dbReference type="Pfam" id="PF20645">
    <property type="entry name" value="Rrn7_cyclin_C"/>
    <property type="match status" value="1"/>
</dbReference>
<evidence type="ECO:0000256" key="2">
    <source>
        <dbReference type="ARBA" id="ARBA00006899"/>
    </source>
</evidence>
<keyword evidence="3" id="KW-0479">Metal-binding</keyword>
<evidence type="ECO:0000313" key="15">
    <source>
        <dbReference type="Proteomes" id="UP000184330"/>
    </source>
</evidence>
<evidence type="ECO:0000256" key="10">
    <source>
        <dbReference type="SAM" id="MobiDB-lite"/>
    </source>
</evidence>
<feature type="domain" description="Rrn7/TAF1B N-terminal cyclin" evidence="12">
    <location>
        <begin position="88"/>
        <end position="199"/>
    </location>
</feature>
<protein>
    <submittedName>
        <fullName evidence="14">Related to polymerase I core factor (CF) subunit</fullName>
    </submittedName>
</protein>
<comment type="subcellular location">
    <subcellularLocation>
        <location evidence="1">Nucleus</location>
        <location evidence="1">Nucleolus</location>
    </subcellularLocation>
</comment>
<organism evidence="14 15">
    <name type="scientific">Phialocephala subalpina</name>
    <dbReference type="NCBI Taxonomy" id="576137"/>
    <lineage>
        <taxon>Eukaryota</taxon>
        <taxon>Fungi</taxon>
        <taxon>Dikarya</taxon>
        <taxon>Ascomycota</taxon>
        <taxon>Pezizomycotina</taxon>
        <taxon>Leotiomycetes</taxon>
        <taxon>Helotiales</taxon>
        <taxon>Mollisiaceae</taxon>
        <taxon>Phialocephala</taxon>
        <taxon>Phialocephala fortinii species complex</taxon>
    </lineage>
</organism>
<comment type="similarity">
    <text evidence="2">Belongs to the RRN7/TAF1B family.</text>
</comment>
<dbReference type="AlphaFoldDB" id="A0A1L7XBF4"/>
<dbReference type="InterPro" id="IPR021752">
    <property type="entry name" value="TF_Rrn7_Zf"/>
</dbReference>
<keyword evidence="6" id="KW-0805">Transcription regulation</keyword>
<feature type="domain" description="Rrn7/TAF1B C-terminal cyclin" evidence="13">
    <location>
        <begin position="224"/>
        <end position="387"/>
    </location>
</feature>
<dbReference type="GO" id="GO:0042790">
    <property type="term" value="P:nucleolar large rRNA transcription by RNA polymerase I"/>
    <property type="evidence" value="ECO:0007669"/>
    <property type="project" value="TreeGrafter"/>
</dbReference>
<feature type="region of interest" description="Disordered" evidence="10">
    <location>
        <begin position="128"/>
        <end position="161"/>
    </location>
</feature>